<dbReference type="Pfam" id="PF00237">
    <property type="entry name" value="Ribosomal_L22"/>
    <property type="match status" value="1"/>
</dbReference>
<protein>
    <recommendedName>
        <fullName evidence="4">Large ribosomal subunit protein uL22m</fullName>
    </recommendedName>
    <alternativeName>
        <fullName evidence="5">39S ribosomal protein L22, mitochondrial</fullName>
    </alternativeName>
</protein>
<evidence type="ECO:0000256" key="5">
    <source>
        <dbReference type="ARBA" id="ARBA00035506"/>
    </source>
</evidence>
<evidence type="ECO:0000256" key="1">
    <source>
        <dbReference type="ARBA" id="ARBA00009451"/>
    </source>
</evidence>
<dbReference type="CDD" id="cd00336">
    <property type="entry name" value="Ribosomal_L22"/>
    <property type="match status" value="1"/>
</dbReference>
<evidence type="ECO:0000256" key="4">
    <source>
        <dbReference type="ARBA" id="ARBA00035286"/>
    </source>
</evidence>
<dbReference type="InterPro" id="IPR036394">
    <property type="entry name" value="Ribosomal_uL22_sf"/>
</dbReference>
<keyword evidence="3 6" id="KW-0687">Ribonucleoprotein</keyword>
<dbReference type="InterPro" id="IPR001063">
    <property type="entry name" value="Ribosomal_uL22"/>
</dbReference>
<dbReference type="PANTHER" id="PTHR13501:SF8">
    <property type="entry name" value="LARGE RIBOSOMAL SUBUNIT PROTEIN UL22M"/>
    <property type="match status" value="1"/>
</dbReference>
<sequence>MSKSQIGLLKSIFNLQIRQLHASSSLFAWHNYKDYSSNKWLNYNKKVFPPQTPDEERRPAYVCHQRTNIKYSPKKMWYIACLVRGMTVDKAIEQLKFVPKKGAKDVLEVIEEAKALAVKDHNVEFGSNLWVAESFVGKGSN</sequence>
<comment type="caution">
    <text evidence="7">The sequence shown here is derived from an EMBL/GenBank/DDBJ whole genome shotgun (WGS) entry which is preliminary data.</text>
</comment>
<keyword evidence="2 6" id="KW-0689">Ribosomal protein</keyword>
<name>A0ABD2MKF1_9CUCU</name>
<evidence type="ECO:0000256" key="6">
    <source>
        <dbReference type="RuleBase" id="RU004005"/>
    </source>
</evidence>
<comment type="similarity">
    <text evidence="1 6">Belongs to the universal ribosomal protein uL22 family.</text>
</comment>
<evidence type="ECO:0000313" key="7">
    <source>
        <dbReference type="EMBL" id="KAL3266785.1"/>
    </source>
</evidence>
<evidence type="ECO:0000256" key="3">
    <source>
        <dbReference type="ARBA" id="ARBA00023274"/>
    </source>
</evidence>
<keyword evidence="8" id="KW-1185">Reference proteome</keyword>
<dbReference type="Proteomes" id="UP001516400">
    <property type="component" value="Unassembled WGS sequence"/>
</dbReference>
<proteinExistence type="inferred from homology"/>
<evidence type="ECO:0000313" key="8">
    <source>
        <dbReference type="Proteomes" id="UP001516400"/>
    </source>
</evidence>
<reference evidence="7 8" key="1">
    <citation type="journal article" date="2021" name="BMC Biol.">
        <title>Horizontally acquired antibacterial genes associated with adaptive radiation of ladybird beetles.</title>
        <authorList>
            <person name="Li H.S."/>
            <person name="Tang X.F."/>
            <person name="Huang Y.H."/>
            <person name="Xu Z.Y."/>
            <person name="Chen M.L."/>
            <person name="Du X.Y."/>
            <person name="Qiu B.Y."/>
            <person name="Chen P.T."/>
            <person name="Zhang W."/>
            <person name="Slipinski A."/>
            <person name="Escalona H.E."/>
            <person name="Waterhouse R.M."/>
            <person name="Zwick A."/>
            <person name="Pang H."/>
        </authorList>
    </citation>
    <scope>NUCLEOTIDE SEQUENCE [LARGE SCALE GENOMIC DNA]</scope>
    <source>
        <strain evidence="7">SYSU2018</strain>
    </source>
</reference>
<evidence type="ECO:0000256" key="2">
    <source>
        <dbReference type="ARBA" id="ARBA00022980"/>
    </source>
</evidence>
<dbReference type="InterPro" id="IPR047867">
    <property type="entry name" value="Ribosomal_uL22_bac/org-type"/>
</dbReference>
<dbReference type="Gene3D" id="3.90.470.10">
    <property type="entry name" value="Ribosomal protein L22/L17"/>
    <property type="match status" value="1"/>
</dbReference>
<dbReference type="GO" id="GO:1990904">
    <property type="term" value="C:ribonucleoprotein complex"/>
    <property type="evidence" value="ECO:0007669"/>
    <property type="project" value="UniProtKB-KW"/>
</dbReference>
<dbReference type="AlphaFoldDB" id="A0ABD2MKF1"/>
<gene>
    <name evidence="7" type="ORF">HHI36_010943</name>
</gene>
<dbReference type="EMBL" id="JABFTP020000001">
    <property type="protein sequence ID" value="KAL3266785.1"/>
    <property type="molecule type" value="Genomic_DNA"/>
</dbReference>
<dbReference type="SUPFAM" id="SSF54843">
    <property type="entry name" value="Ribosomal protein L22"/>
    <property type="match status" value="1"/>
</dbReference>
<dbReference type="GO" id="GO:0005840">
    <property type="term" value="C:ribosome"/>
    <property type="evidence" value="ECO:0007669"/>
    <property type="project" value="UniProtKB-KW"/>
</dbReference>
<dbReference type="PANTHER" id="PTHR13501">
    <property type="entry name" value="CHLOROPLAST 50S RIBOSOMAL PROTEIN L22-RELATED"/>
    <property type="match status" value="1"/>
</dbReference>
<accession>A0ABD2MKF1</accession>
<organism evidence="7 8">
    <name type="scientific">Cryptolaemus montrouzieri</name>
    <dbReference type="NCBI Taxonomy" id="559131"/>
    <lineage>
        <taxon>Eukaryota</taxon>
        <taxon>Metazoa</taxon>
        <taxon>Ecdysozoa</taxon>
        <taxon>Arthropoda</taxon>
        <taxon>Hexapoda</taxon>
        <taxon>Insecta</taxon>
        <taxon>Pterygota</taxon>
        <taxon>Neoptera</taxon>
        <taxon>Endopterygota</taxon>
        <taxon>Coleoptera</taxon>
        <taxon>Polyphaga</taxon>
        <taxon>Cucujiformia</taxon>
        <taxon>Coccinelloidea</taxon>
        <taxon>Coccinellidae</taxon>
        <taxon>Scymninae</taxon>
        <taxon>Scymnini</taxon>
        <taxon>Cryptolaemus</taxon>
    </lineage>
</organism>